<sequence length="122" mass="13811">MNLLKNDESLKGRLLYWNNGRLYGECDLYSQVAGESMAPAYETGGYLFCDVTTVEALEPGKAYIFSVKTHPHYTNVFKRFDGIIDGVIHVSAINPAYNPYDPIRLGDLIEVSVPKWRFVEES</sequence>
<dbReference type="Gene3D" id="2.10.109.10">
    <property type="entry name" value="Umud Fragment, subunit A"/>
    <property type="match status" value="1"/>
</dbReference>
<dbReference type="Proteomes" id="UP000664628">
    <property type="component" value="Unassembled WGS sequence"/>
</dbReference>
<comment type="caution">
    <text evidence="2">The sequence shown here is derived from an EMBL/GenBank/DDBJ whole genome shotgun (WGS) entry which is preliminary data.</text>
</comment>
<dbReference type="RefSeq" id="WP_207327160.1">
    <property type="nucleotide sequence ID" value="NZ_JAFMYW010000001.1"/>
</dbReference>
<protein>
    <submittedName>
        <fullName evidence="2">S24 family peptidase</fullName>
    </submittedName>
</protein>
<dbReference type="InterPro" id="IPR036286">
    <property type="entry name" value="LexA/Signal_pep-like_sf"/>
</dbReference>
<keyword evidence="3" id="KW-1185">Reference proteome</keyword>
<dbReference type="SUPFAM" id="SSF51306">
    <property type="entry name" value="LexA/Signal peptidase"/>
    <property type="match status" value="1"/>
</dbReference>
<dbReference type="Pfam" id="PF00717">
    <property type="entry name" value="Peptidase_S24"/>
    <property type="match status" value="1"/>
</dbReference>
<dbReference type="EMBL" id="JAFMYW010000001">
    <property type="protein sequence ID" value="MBO0947243.1"/>
    <property type="molecule type" value="Genomic_DNA"/>
</dbReference>
<reference evidence="2 3" key="1">
    <citation type="submission" date="2021-03" db="EMBL/GenBank/DDBJ databases">
        <title>Fibrella sp. HMF5405 genome sequencing and assembly.</title>
        <authorList>
            <person name="Kang H."/>
            <person name="Kim H."/>
            <person name="Bae S."/>
            <person name="Joh K."/>
        </authorList>
    </citation>
    <scope>NUCLEOTIDE SEQUENCE [LARGE SCALE GENOMIC DNA]</scope>
    <source>
        <strain evidence="2 3">HMF5405</strain>
    </source>
</reference>
<dbReference type="InterPro" id="IPR015927">
    <property type="entry name" value="Peptidase_S24_S26A/B/C"/>
</dbReference>
<organism evidence="2 3">
    <name type="scientific">Fibrella forsythiae</name>
    <dbReference type="NCBI Taxonomy" id="2817061"/>
    <lineage>
        <taxon>Bacteria</taxon>
        <taxon>Pseudomonadati</taxon>
        <taxon>Bacteroidota</taxon>
        <taxon>Cytophagia</taxon>
        <taxon>Cytophagales</taxon>
        <taxon>Spirosomataceae</taxon>
        <taxon>Fibrella</taxon>
    </lineage>
</organism>
<gene>
    <name evidence="2" type="ORF">J2I46_01530</name>
</gene>
<evidence type="ECO:0000313" key="3">
    <source>
        <dbReference type="Proteomes" id="UP000664628"/>
    </source>
</evidence>
<feature type="domain" description="Peptidase S24/S26A/S26B/S26C" evidence="1">
    <location>
        <begin position="24"/>
        <end position="100"/>
    </location>
</feature>
<evidence type="ECO:0000259" key="1">
    <source>
        <dbReference type="Pfam" id="PF00717"/>
    </source>
</evidence>
<dbReference type="CDD" id="cd06529">
    <property type="entry name" value="S24_LexA-like"/>
    <property type="match status" value="1"/>
</dbReference>
<proteinExistence type="predicted"/>
<accession>A0ABS3JB71</accession>
<evidence type="ECO:0000313" key="2">
    <source>
        <dbReference type="EMBL" id="MBO0947243.1"/>
    </source>
</evidence>
<dbReference type="InterPro" id="IPR039418">
    <property type="entry name" value="LexA-like"/>
</dbReference>
<name>A0ABS3JB71_9BACT</name>